<dbReference type="InterPro" id="IPR029074">
    <property type="entry name" value="Imm49"/>
</dbReference>
<name>A0AB39YHT8_9ACTN</name>
<dbReference type="EMBL" id="CP165727">
    <property type="protein sequence ID" value="XDV69145.1"/>
    <property type="molecule type" value="Genomic_DNA"/>
</dbReference>
<protein>
    <submittedName>
        <fullName evidence="1">Imm49 family immunity protein</fullName>
    </submittedName>
</protein>
<dbReference type="RefSeq" id="WP_369780376.1">
    <property type="nucleotide sequence ID" value="NZ_CP165727.1"/>
</dbReference>
<proteinExistence type="predicted"/>
<evidence type="ECO:0000313" key="1">
    <source>
        <dbReference type="EMBL" id="XDV69145.1"/>
    </source>
</evidence>
<reference evidence="1" key="1">
    <citation type="submission" date="2024-08" db="EMBL/GenBank/DDBJ databases">
        <authorList>
            <person name="Yu S.T."/>
        </authorList>
    </citation>
    <scope>NUCLEOTIDE SEQUENCE</scope>
    <source>
        <strain evidence="1">R33</strain>
    </source>
</reference>
<dbReference type="Pfam" id="PF15575">
    <property type="entry name" value="Imm49"/>
    <property type="match status" value="1"/>
</dbReference>
<organism evidence="1">
    <name type="scientific">Streptomyces sp. R33</name>
    <dbReference type="NCBI Taxonomy" id="3238629"/>
    <lineage>
        <taxon>Bacteria</taxon>
        <taxon>Bacillati</taxon>
        <taxon>Actinomycetota</taxon>
        <taxon>Actinomycetes</taxon>
        <taxon>Kitasatosporales</taxon>
        <taxon>Streptomycetaceae</taxon>
        <taxon>Streptomyces</taxon>
    </lineage>
</organism>
<dbReference type="AlphaFoldDB" id="A0AB39YHT8"/>
<sequence length="118" mass="13014">MLPLLPLGLAALAYRILGWAPALQTDYLPHALVTGFETRGPRVGGFGRDRRPDAVAALADALEAHREHFRVADRADDPDAAINLNVLALACHARRRGWNIRVESPYLPQRLLEAAEPF</sequence>
<accession>A0AB39YHT8</accession>
<gene>
    <name evidence="1" type="ORF">AB5J51_36790</name>
</gene>